<dbReference type="InterPro" id="IPR020472">
    <property type="entry name" value="WD40_PAC1"/>
</dbReference>
<keyword evidence="10" id="KW-1185">Reference proteome</keyword>
<dbReference type="Gene3D" id="3.40.50.360">
    <property type="match status" value="1"/>
</dbReference>
<keyword evidence="4" id="KW-0411">Iron-sulfur</keyword>
<dbReference type="InterPro" id="IPR009016">
    <property type="entry name" value="Fe_hydrogenase"/>
</dbReference>
<keyword evidence="4" id="KW-0408">Iron</keyword>
<name>A0ABQ8Z7D2_9EUKA</name>
<dbReference type="PANTHER" id="PTHR14604">
    <property type="entry name" value="WD40 REPEAT PF20"/>
    <property type="match status" value="1"/>
</dbReference>
<dbReference type="Gene3D" id="3.40.50.1780">
    <property type="match status" value="1"/>
</dbReference>
<evidence type="ECO:0000256" key="5">
    <source>
        <dbReference type="PROSITE-ProRule" id="PRU00221"/>
    </source>
</evidence>
<evidence type="ECO:0000256" key="2">
    <source>
        <dbReference type="ARBA" id="ARBA00022574"/>
    </source>
</evidence>
<dbReference type="PROSITE" id="PS50082">
    <property type="entry name" value="WD_REPEATS_2"/>
    <property type="match status" value="5"/>
</dbReference>
<dbReference type="SUPFAM" id="SSF54862">
    <property type="entry name" value="4Fe-4S ferredoxins"/>
    <property type="match status" value="1"/>
</dbReference>
<dbReference type="Pfam" id="PF00400">
    <property type="entry name" value="WD40"/>
    <property type="match status" value="6"/>
</dbReference>
<evidence type="ECO:0000259" key="8">
    <source>
        <dbReference type="PROSITE" id="PS51379"/>
    </source>
</evidence>
<evidence type="ECO:0000259" key="6">
    <source>
        <dbReference type="PROSITE" id="PS50902"/>
    </source>
</evidence>
<gene>
    <name evidence="9" type="ORF">M0813_13851</name>
</gene>
<dbReference type="InterPro" id="IPR013352">
    <property type="entry name" value="Fe_hydrogenase_subset"/>
</dbReference>
<dbReference type="PROSITE" id="PS50294">
    <property type="entry name" value="WD_REPEATS_REGION"/>
    <property type="match status" value="4"/>
</dbReference>
<protein>
    <submittedName>
        <fullName evidence="9">Iron hydrogenase</fullName>
    </submittedName>
</protein>
<evidence type="ECO:0000259" key="7">
    <source>
        <dbReference type="PROSITE" id="PS51085"/>
    </source>
</evidence>
<dbReference type="InterPro" id="IPR017900">
    <property type="entry name" value="4Fe4S_Fe_S_CS"/>
</dbReference>
<dbReference type="PROSITE" id="PS00678">
    <property type="entry name" value="WD_REPEATS_1"/>
    <property type="match status" value="2"/>
</dbReference>
<organism evidence="9 10">
    <name type="scientific">Anaeramoeba flamelloides</name>
    <dbReference type="NCBI Taxonomy" id="1746091"/>
    <lineage>
        <taxon>Eukaryota</taxon>
        <taxon>Metamonada</taxon>
        <taxon>Anaeramoebidae</taxon>
        <taxon>Anaeramoeba</taxon>
    </lineage>
</organism>
<evidence type="ECO:0000313" key="9">
    <source>
        <dbReference type="EMBL" id="KAJ6252788.1"/>
    </source>
</evidence>
<dbReference type="Gene3D" id="3.40.950.10">
    <property type="entry name" value="Fe-only Hydrogenase (Larger Subunit), Chain L, domain 3"/>
    <property type="match status" value="1"/>
</dbReference>
<dbReference type="PROSITE" id="PS51379">
    <property type="entry name" value="4FE4S_FER_2"/>
    <property type="match status" value="2"/>
</dbReference>
<dbReference type="CDD" id="cd00207">
    <property type="entry name" value="fer2"/>
    <property type="match status" value="1"/>
</dbReference>
<dbReference type="PANTHER" id="PTHR14604:SF4">
    <property type="entry name" value="F-BOX DOMAIN-CONTAINING PROTEIN"/>
    <property type="match status" value="1"/>
</dbReference>
<dbReference type="SUPFAM" id="SSF53920">
    <property type="entry name" value="Fe-only hydrogenase"/>
    <property type="match status" value="1"/>
</dbReference>
<accession>A0ABQ8Z7D2</accession>
<evidence type="ECO:0000256" key="1">
    <source>
        <dbReference type="ARBA" id="ARBA00006596"/>
    </source>
</evidence>
<dbReference type="PROSITE" id="PS00198">
    <property type="entry name" value="4FE4S_FER_1"/>
    <property type="match status" value="1"/>
</dbReference>
<dbReference type="PRINTS" id="PR00320">
    <property type="entry name" value="GPROTEINBRPT"/>
</dbReference>
<dbReference type="Pfam" id="PF13510">
    <property type="entry name" value="Fer2_4"/>
    <property type="match status" value="1"/>
</dbReference>
<dbReference type="CDD" id="cd00200">
    <property type="entry name" value="WD40"/>
    <property type="match status" value="1"/>
</dbReference>
<dbReference type="InterPro" id="IPR001041">
    <property type="entry name" value="2Fe-2S_ferredoxin-type"/>
</dbReference>
<dbReference type="Pfam" id="PF00258">
    <property type="entry name" value="Flavodoxin_1"/>
    <property type="match status" value="1"/>
</dbReference>
<dbReference type="InterPro" id="IPR036322">
    <property type="entry name" value="WD40_repeat_dom_sf"/>
</dbReference>
<dbReference type="InterPro" id="IPR029039">
    <property type="entry name" value="Flavoprotein-like_sf"/>
</dbReference>
<feature type="repeat" description="WD" evidence="5">
    <location>
        <begin position="94"/>
        <end position="134"/>
    </location>
</feature>
<dbReference type="Proteomes" id="UP001150062">
    <property type="component" value="Unassembled WGS sequence"/>
</dbReference>
<dbReference type="InterPro" id="IPR015943">
    <property type="entry name" value="WD40/YVTN_repeat-like_dom_sf"/>
</dbReference>
<keyword evidence="2 5" id="KW-0853">WD repeat</keyword>
<dbReference type="InterPro" id="IPR004108">
    <property type="entry name" value="Fe_hydrogenase_lsu_C"/>
</dbReference>
<comment type="similarity">
    <text evidence="1">Belongs to the NARF family.</text>
</comment>
<reference evidence="9" key="1">
    <citation type="submission" date="2022-08" db="EMBL/GenBank/DDBJ databases">
        <title>Novel sulfate-reducing endosymbionts in the free-living metamonad Anaeramoeba.</title>
        <authorList>
            <person name="Jerlstrom-Hultqvist J."/>
            <person name="Cepicka I."/>
            <person name="Gallot-Lavallee L."/>
            <person name="Salas-Leiva D."/>
            <person name="Curtis B.A."/>
            <person name="Zahonova K."/>
            <person name="Pipaliya S."/>
            <person name="Dacks J."/>
            <person name="Roger A.J."/>
        </authorList>
    </citation>
    <scope>NUCLEOTIDE SEQUENCE</scope>
    <source>
        <strain evidence="9">Schooner1</strain>
    </source>
</reference>
<sequence>MTKFEQVLDPLLSIKGHTKPINSITTDATRCYSGSSDKTIRIWSLETGYCNAELKGHEGIITSLRVYDQTLYSCDSKGILKTWDTRNDEPLFTFRGHTQMVTSFFVHQNQKLFSSSADTTLISWNLKDGSILQKFRGHTGYISQLYYESNSETIFSTSFDKTMISWDINTGKEKYKFIGHKDWVYTLKYDPDLNLIYTGSQDNTIKMWDPRNGKCVYTFKGHKFPICRLTLNKKLLYSASWDSTIGVFNVYKPKKMPLFLTGHRGKVRTLTIFEDLLYSGSNDGTIRVWSLKNHKCKAVLKGHLKPVISVQVPNDQITISCAEEKRILRWPSSAYIRERSKENRKIIYQQEKFNLEMNRNQNFELDSQVKEKAFVKIIIDEKEYKVKSHWNVLQACRKNDRDLPSLCYHPVLGPVGTCKCCVVEIESNTTGEYKRACACATEVWDGMNIRTDSPQIRQQLINAIANLKVKQKHHKLVQKSKPRFIDESNHSISINFSKCIDCTRCLRVCKGIQDLDVFSISTDTNYSLLPLINTQNRFLKDSLCIACGQCTLYCPSGALQEVDNTTEIRKVLRKNKKLIVAGLAPSSRISMSEIFGLKPGKLSNKKCVNLLRTLGFHRIFDLQFFADLTIMEEAKELIERLKDPESKLPMFSSCCPSWINLVEKKYPKFIPHLSTARSPQQMFGSVIKNYYSKKLNIKPKDIFCVTIVPCTAKKQELLRSQFRNPKTGVKDVDLSLTVREIGRMALQRGISVKILNEDRDFDNPYSLSSYGGYQFASSSGVLSSVLRTAHYYLTGKQLGIKLFENSKYKDFIKETTIKFKDRELRVAAVSGGKNIRKYLQPFTENNNRADFVEVMACPGGCLGGGGQPKSDSNILKARLQQLKKRSKPTSLKIVSAHDNPEIKKLYKEWIKKPHGERAKKYLHTSYNKQGLKYKQRRTSQLKVKENPKLKKLTNKNSFLILFGSQTGTAEKAALKICHFISSKKMKIRRMEMNDFGHPINLQEEKVVIFVTSTFWDGGFPENALEFWKNLISLPPNSLKSLKFAVFGLGSKQYTRFNNAAKILHYKLEELGAITVMPIGLGDRENTNGYLTELLPWMDKLKNILKKKKF</sequence>
<feature type="domain" description="Flavodoxin-like" evidence="6">
    <location>
        <begin position="958"/>
        <end position="1101"/>
    </location>
</feature>
<dbReference type="Pfam" id="PF00037">
    <property type="entry name" value="Fer4"/>
    <property type="match status" value="1"/>
</dbReference>
<feature type="repeat" description="WD" evidence="5">
    <location>
        <begin position="177"/>
        <end position="218"/>
    </location>
</feature>
<dbReference type="PRINTS" id="PR00369">
    <property type="entry name" value="FLAVODOXIN"/>
</dbReference>
<dbReference type="SUPFAM" id="SSF52218">
    <property type="entry name" value="Flavoproteins"/>
    <property type="match status" value="1"/>
</dbReference>
<feature type="repeat" description="WD" evidence="5">
    <location>
        <begin position="135"/>
        <end position="176"/>
    </location>
</feature>
<feature type="domain" description="4Fe-4S ferredoxin-type" evidence="8">
    <location>
        <begin position="490"/>
        <end position="518"/>
    </location>
</feature>
<dbReference type="NCBIfam" id="TIGR02512">
    <property type="entry name" value="FeFe_hydrog_A"/>
    <property type="match status" value="1"/>
</dbReference>
<dbReference type="SUPFAM" id="SSF50978">
    <property type="entry name" value="WD40 repeat-like"/>
    <property type="match status" value="2"/>
</dbReference>
<feature type="domain" description="2Fe-2S ferredoxin-type" evidence="7">
    <location>
        <begin position="373"/>
        <end position="455"/>
    </location>
</feature>
<comment type="caution">
    <text evidence="9">The sequence shown here is derived from an EMBL/GenBank/DDBJ whole genome shotgun (WGS) entry which is preliminary data.</text>
</comment>
<dbReference type="InterPro" id="IPR019775">
    <property type="entry name" value="WD40_repeat_CS"/>
</dbReference>
<dbReference type="InterPro" id="IPR036991">
    <property type="entry name" value="Fe_hydrogenase_ssu_sf"/>
</dbReference>
<feature type="domain" description="4Fe-4S ferredoxin-type" evidence="8">
    <location>
        <begin position="535"/>
        <end position="564"/>
    </location>
</feature>
<dbReference type="SMART" id="SM00902">
    <property type="entry name" value="Fe_hyd_SSU"/>
    <property type="match status" value="1"/>
</dbReference>
<dbReference type="SMART" id="SM00320">
    <property type="entry name" value="WD40"/>
    <property type="match status" value="8"/>
</dbReference>
<keyword evidence="4" id="KW-0479">Metal-binding</keyword>
<dbReference type="InterPro" id="IPR017896">
    <property type="entry name" value="4Fe4S_Fe-S-bd"/>
</dbReference>
<dbReference type="InterPro" id="IPR001094">
    <property type="entry name" value="Flavdoxin-like"/>
</dbReference>
<dbReference type="InterPro" id="IPR003149">
    <property type="entry name" value="Fe_hydrogenase_ssu"/>
</dbReference>
<dbReference type="Gene3D" id="3.30.70.20">
    <property type="match status" value="1"/>
</dbReference>
<dbReference type="Gene3D" id="3.10.20.740">
    <property type="match status" value="1"/>
</dbReference>
<dbReference type="SUPFAM" id="SSF54292">
    <property type="entry name" value="2Fe-2S ferredoxin-like"/>
    <property type="match status" value="1"/>
</dbReference>
<dbReference type="InterPro" id="IPR001680">
    <property type="entry name" value="WD40_rpt"/>
</dbReference>
<dbReference type="Gene3D" id="4.10.260.20">
    <property type="entry name" value="Iron hydrogenase, small subunit"/>
    <property type="match status" value="1"/>
</dbReference>
<dbReference type="InterPro" id="IPR036010">
    <property type="entry name" value="2Fe-2S_ferredoxin-like_sf"/>
</dbReference>
<feature type="repeat" description="WD" evidence="5">
    <location>
        <begin position="14"/>
        <end position="53"/>
    </location>
</feature>
<dbReference type="PROSITE" id="PS50902">
    <property type="entry name" value="FLAVODOXIN_LIKE"/>
    <property type="match status" value="1"/>
</dbReference>
<dbReference type="Pfam" id="PF02906">
    <property type="entry name" value="Fe_hyd_lg_C"/>
    <property type="match status" value="1"/>
</dbReference>
<evidence type="ECO:0000256" key="3">
    <source>
        <dbReference type="ARBA" id="ARBA00022737"/>
    </source>
</evidence>
<evidence type="ECO:0000313" key="10">
    <source>
        <dbReference type="Proteomes" id="UP001150062"/>
    </source>
</evidence>
<dbReference type="Gene3D" id="2.130.10.10">
    <property type="entry name" value="YVTN repeat-like/Quinoprotein amine dehydrogenase"/>
    <property type="match status" value="3"/>
</dbReference>
<evidence type="ECO:0000256" key="4">
    <source>
        <dbReference type="ARBA" id="ARBA00023014"/>
    </source>
</evidence>
<dbReference type="EMBL" id="JAOAOG010000039">
    <property type="protein sequence ID" value="KAJ6252788.1"/>
    <property type="molecule type" value="Genomic_DNA"/>
</dbReference>
<dbReference type="Pfam" id="PF02256">
    <property type="entry name" value="Fe_hyd_SSU"/>
    <property type="match status" value="1"/>
</dbReference>
<keyword evidence="3" id="KW-0677">Repeat</keyword>
<dbReference type="InterPro" id="IPR008254">
    <property type="entry name" value="Flavodoxin/NO_synth"/>
</dbReference>
<dbReference type="PROSITE" id="PS51085">
    <property type="entry name" value="2FE2S_FER_2"/>
    <property type="match status" value="1"/>
</dbReference>
<dbReference type="InterPro" id="IPR050995">
    <property type="entry name" value="WD-F-box_domain-protein"/>
</dbReference>
<feature type="repeat" description="WD" evidence="5">
    <location>
        <begin position="260"/>
        <end position="299"/>
    </location>
</feature>
<proteinExistence type="inferred from homology"/>